<keyword evidence="6" id="KW-0408">Iron</keyword>
<evidence type="ECO:0000256" key="8">
    <source>
        <dbReference type="SAM" id="MobiDB-lite"/>
    </source>
</evidence>
<dbReference type="PROSITE" id="PS51332">
    <property type="entry name" value="B12_BINDING"/>
    <property type="match status" value="1"/>
</dbReference>
<proteinExistence type="predicted"/>
<dbReference type="SUPFAM" id="SSF52242">
    <property type="entry name" value="Cobalamin (vitamin B12)-binding domain"/>
    <property type="match status" value="1"/>
</dbReference>
<accession>A0ABV1K254</accession>
<dbReference type="InterPro" id="IPR006638">
    <property type="entry name" value="Elp3/MiaA/NifB-like_rSAM"/>
</dbReference>
<name>A0ABV1K254_9PSEU</name>
<keyword evidence="2" id="KW-0489">Methyltransferase</keyword>
<sequence length="477" mass="52947">MRVLLVWPCSRNEVLGWGDLGAVAEPLALEYLAAGLGLDGHAVQVLDLRLHPGSLDRTLDEFAPHVVGVTAYSMHVLAALKVCAQVKARRPNCRTVVGGHHATLLPEDFLEPQCDHVVVGEGVAPARALLAALSAGNPERAVAGVWSRGQTGFVWGGEPGPFRIDDLPQPDRSVTAGDRHAYFIDWMKPVALVRTTVGCPYRCTFCSLWKIMDGRYHRREIDGVVAEIAGIDEEFVFLVDDEAFIDGRRMTALARALHAAGVRKRLFAYCRIDTLLRQRDAVAAWKEVGLERLFVGIDATTGDMLQEYNKRVTVSQVEAGLRLARELGIEIFAQFVVSPTFSRRDFRQLVRFIEHHRISYPSFTVLTPIPGTAMLETFDAVTERQSNGRPNWELFDCQHAVTATALPREEFIREYVNLFQVFNGAYTRHRDHNVVVDNPTCEGDIGAMTALLRRRSAPATVLAPPEAAPHPAERQNS</sequence>
<dbReference type="SFLD" id="SFLDG01123">
    <property type="entry name" value="methyltransferase_(Class_B)"/>
    <property type="match status" value="1"/>
</dbReference>
<evidence type="ECO:0000259" key="9">
    <source>
        <dbReference type="PROSITE" id="PS51332"/>
    </source>
</evidence>
<comment type="cofactor">
    <cofactor evidence="1">
        <name>[4Fe-4S] cluster</name>
        <dbReference type="ChEBI" id="CHEBI:49883"/>
    </cofactor>
</comment>
<evidence type="ECO:0000259" key="10">
    <source>
        <dbReference type="PROSITE" id="PS51918"/>
    </source>
</evidence>
<evidence type="ECO:0000256" key="1">
    <source>
        <dbReference type="ARBA" id="ARBA00001966"/>
    </source>
</evidence>
<evidence type="ECO:0000256" key="3">
    <source>
        <dbReference type="ARBA" id="ARBA00022679"/>
    </source>
</evidence>
<keyword evidence="7" id="KW-0411">Iron-sulfur</keyword>
<evidence type="ECO:0000256" key="7">
    <source>
        <dbReference type="ARBA" id="ARBA00023014"/>
    </source>
</evidence>
<reference evidence="11 12" key="1">
    <citation type="submission" date="2024-03" db="EMBL/GenBank/DDBJ databases">
        <title>Draft genome sequence of Pseudonocardia tropica JCM 19149.</title>
        <authorList>
            <person name="Butdee W."/>
            <person name="Duangmal K."/>
        </authorList>
    </citation>
    <scope>NUCLEOTIDE SEQUENCE [LARGE SCALE GENOMIC DNA]</scope>
    <source>
        <strain evidence="11 12">JCM 19149</strain>
    </source>
</reference>
<comment type="caution">
    <text evidence="11">The sequence shown here is derived from an EMBL/GenBank/DDBJ whole genome shotgun (WGS) entry which is preliminary data.</text>
</comment>
<feature type="domain" description="B12-binding" evidence="9">
    <location>
        <begin position="11"/>
        <end position="140"/>
    </location>
</feature>
<feature type="domain" description="Radical SAM core" evidence="10">
    <location>
        <begin position="185"/>
        <end position="405"/>
    </location>
</feature>
<organism evidence="11 12">
    <name type="scientific">Pseudonocardia tropica</name>
    <dbReference type="NCBI Taxonomy" id="681289"/>
    <lineage>
        <taxon>Bacteria</taxon>
        <taxon>Bacillati</taxon>
        <taxon>Actinomycetota</taxon>
        <taxon>Actinomycetes</taxon>
        <taxon>Pseudonocardiales</taxon>
        <taxon>Pseudonocardiaceae</taxon>
        <taxon>Pseudonocardia</taxon>
    </lineage>
</organism>
<dbReference type="CDD" id="cd01335">
    <property type="entry name" value="Radical_SAM"/>
    <property type="match status" value="1"/>
</dbReference>
<dbReference type="InterPro" id="IPR006158">
    <property type="entry name" value="Cobalamin-bd"/>
</dbReference>
<evidence type="ECO:0000256" key="4">
    <source>
        <dbReference type="ARBA" id="ARBA00022691"/>
    </source>
</evidence>
<dbReference type="Gene3D" id="3.80.30.20">
    <property type="entry name" value="tm_1862 like domain"/>
    <property type="match status" value="1"/>
</dbReference>
<feature type="region of interest" description="Disordered" evidence="8">
    <location>
        <begin position="458"/>
        <end position="477"/>
    </location>
</feature>
<dbReference type="SFLD" id="SFLDG01082">
    <property type="entry name" value="B12-binding_domain_containing"/>
    <property type="match status" value="1"/>
</dbReference>
<evidence type="ECO:0000313" key="11">
    <source>
        <dbReference type="EMBL" id="MEQ3542321.1"/>
    </source>
</evidence>
<dbReference type="InterPro" id="IPR051198">
    <property type="entry name" value="BchE-like"/>
</dbReference>
<gene>
    <name evidence="11" type="ORF">WHI96_26280</name>
</gene>
<keyword evidence="5" id="KW-0479">Metal-binding</keyword>
<evidence type="ECO:0000256" key="5">
    <source>
        <dbReference type="ARBA" id="ARBA00022723"/>
    </source>
</evidence>
<dbReference type="SFLD" id="SFLDS00029">
    <property type="entry name" value="Radical_SAM"/>
    <property type="match status" value="1"/>
</dbReference>
<dbReference type="SUPFAM" id="SSF102114">
    <property type="entry name" value="Radical SAM enzymes"/>
    <property type="match status" value="1"/>
</dbReference>
<dbReference type="PANTHER" id="PTHR43409">
    <property type="entry name" value="ANAEROBIC MAGNESIUM-PROTOPORPHYRIN IX MONOMETHYL ESTER CYCLASE-RELATED"/>
    <property type="match status" value="1"/>
</dbReference>
<dbReference type="Proteomes" id="UP001464923">
    <property type="component" value="Unassembled WGS sequence"/>
</dbReference>
<dbReference type="InterPro" id="IPR007197">
    <property type="entry name" value="rSAM"/>
</dbReference>
<keyword evidence="4" id="KW-0949">S-adenosyl-L-methionine</keyword>
<dbReference type="InterPro" id="IPR034466">
    <property type="entry name" value="Methyltransferase_Class_B"/>
</dbReference>
<evidence type="ECO:0000256" key="2">
    <source>
        <dbReference type="ARBA" id="ARBA00022603"/>
    </source>
</evidence>
<dbReference type="CDD" id="cd02068">
    <property type="entry name" value="radical_SAM_B12_BD"/>
    <property type="match status" value="1"/>
</dbReference>
<dbReference type="InterPro" id="IPR036724">
    <property type="entry name" value="Cobalamin-bd_sf"/>
</dbReference>
<dbReference type="PROSITE" id="PS51918">
    <property type="entry name" value="RADICAL_SAM"/>
    <property type="match status" value="1"/>
</dbReference>
<dbReference type="EMBL" id="JBEDNP010000032">
    <property type="protein sequence ID" value="MEQ3542321.1"/>
    <property type="molecule type" value="Genomic_DNA"/>
</dbReference>
<keyword evidence="3" id="KW-0808">Transferase</keyword>
<dbReference type="Gene3D" id="3.40.50.280">
    <property type="entry name" value="Cobalamin-binding domain"/>
    <property type="match status" value="1"/>
</dbReference>
<evidence type="ECO:0000256" key="6">
    <source>
        <dbReference type="ARBA" id="ARBA00023004"/>
    </source>
</evidence>
<dbReference type="InterPro" id="IPR023404">
    <property type="entry name" value="rSAM_horseshoe"/>
</dbReference>
<dbReference type="RefSeq" id="WP_345643776.1">
    <property type="nucleotide sequence ID" value="NZ_BAABLY010000020.1"/>
</dbReference>
<dbReference type="PANTHER" id="PTHR43409:SF7">
    <property type="entry name" value="BLL1977 PROTEIN"/>
    <property type="match status" value="1"/>
</dbReference>
<evidence type="ECO:0000313" key="12">
    <source>
        <dbReference type="Proteomes" id="UP001464923"/>
    </source>
</evidence>
<dbReference type="Pfam" id="PF04055">
    <property type="entry name" value="Radical_SAM"/>
    <property type="match status" value="1"/>
</dbReference>
<protein>
    <submittedName>
        <fullName evidence="11">Radical SAM protein</fullName>
    </submittedName>
</protein>
<dbReference type="Pfam" id="PF02310">
    <property type="entry name" value="B12-binding"/>
    <property type="match status" value="1"/>
</dbReference>
<dbReference type="InterPro" id="IPR058240">
    <property type="entry name" value="rSAM_sf"/>
</dbReference>
<keyword evidence="12" id="KW-1185">Reference proteome</keyword>
<dbReference type="SMART" id="SM00729">
    <property type="entry name" value="Elp3"/>
    <property type="match status" value="1"/>
</dbReference>